<feature type="compositionally biased region" description="Polar residues" evidence="1">
    <location>
        <begin position="263"/>
        <end position="275"/>
    </location>
</feature>
<sequence length="795" mass="84595">MSTVKFEQPVYKVYEPGYNPHRTIILDEQIESPETITIRLEEAAARNGGDLSGDSPTGLLPMSGYKPQPPQLHGYAESPYSQYSAQSFSTQQSENAASQINQMAFAANNAATGQYLATQAAASTTISVISCHPSSGSFGTKVSIKATSQYDLATNMPGSAPFVWVLFGSHRCAAQSMKESQDSNGTWAYTITAEAPQFLNTTCASLSNVPLSLSVESASGAEIARASNAGVFSYHDRQIMTAGGSGGVGGSGDTSPPELGSPKTRSPVQRTSPPHQSLPGRANTTSPSAGSGLPSDTSTNTYGFPPSISAVTAAAQAQQVQQVQQAQTHTQSDYVPDSAGQYNQTSSNMMQSYRSATLADHFSRGPPVLRSPHGAGWSSFGGHMDSIRSPATTIPHTTHSSITRSGLTPLQHPGSSAPQLFRTSTVSQQGAGGAGGGVYSPYGQHYQTKATLKIHGDLGSMAENWTQEEWENRRRLVLFKKQQNGSVLTTTFKPVSIAERPPNSICISCIWWEERQECFVTSVDTIHLLEQLVAAPNRFSVEEKNRIRRNLEGFHPQTVSKSKAESEEFFKVIMSFGNPKPRNIEKDVKVFKWKALDNALKKIIGKYSASTSTIIPPSNSSHLLTPVSMGGPYTTLPPTPGSASSAAASDPITATGYMPGHHHHGDQVASPTQRPLSGGSSSWAAYGVRHMSPALKTSSPIPTSGLRISTLPAVYDSRGSTHSLTSSYSMPGASHHGSHSHHGQGSYSQPGVSGGQSQTRSWDAYNVPDNYPPHSSHSHGQVYGSGTYGDGSQRA</sequence>
<dbReference type="InterPro" id="IPR055509">
    <property type="entry name" value="DUF7082"/>
</dbReference>
<organism evidence="3 4">
    <name type="scientific">Lasiosphaeria hispida</name>
    <dbReference type="NCBI Taxonomy" id="260671"/>
    <lineage>
        <taxon>Eukaryota</taxon>
        <taxon>Fungi</taxon>
        <taxon>Dikarya</taxon>
        <taxon>Ascomycota</taxon>
        <taxon>Pezizomycotina</taxon>
        <taxon>Sordariomycetes</taxon>
        <taxon>Sordariomycetidae</taxon>
        <taxon>Sordariales</taxon>
        <taxon>Lasiosphaeriaceae</taxon>
        <taxon>Lasiosphaeria</taxon>
    </lineage>
</organism>
<feature type="compositionally biased region" description="Gly residues" evidence="1">
    <location>
        <begin position="243"/>
        <end position="252"/>
    </location>
</feature>
<dbReference type="EMBL" id="JAUIQD010000004">
    <property type="protein sequence ID" value="KAK3354008.1"/>
    <property type="molecule type" value="Genomic_DNA"/>
</dbReference>
<accession>A0AAJ0MF11</accession>
<keyword evidence="4" id="KW-1185">Reference proteome</keyword>
<evidence type="ECO:0000313" key="4">
    <source>
        <dbReference type="Proteomes" id="UP001275084"/>
    </source>
</evidence>
<dbReference type="Pfam" id="PF23305">
    <property type="entry name" value="DUF7082"/>
    <property type="match status" value="1"/>
</dbReference>
<evidence type="ECO:0000256" key="1">
    <source>
        <dbReference type="SAM" id="MobiDB-lite"/>
    </source>
</evidence>
<dbReference type="Proteomes" id="UP001275084">
    <property type="component" value="Unassembled WGS sequence"/>
</dbReference>
<feature type="compositionally biased region" description="Low complexity" evidence="1">
    <location>
        <begin position="641"/>
        <end position="655"/>
    </location>
</feature>
<feature type="compositionally biased region" description="Polar residues" evidence="1">
    <location>
        <begin position="282"/>
        <end position="302"/>
    </location>
</feature>
<dbReference type="AlphaFoldDB" id="A0AAJ0MF11"/>
<dbReference type="PANTHER" id="PTHR39463">
    <property type="entry name" value="MEDUSA"/>
    <property type="match status" value="1"/>
</dbReference>
<feature type="region of interest" description="Disordered" evidence="1">
    <location>
        <begin position="242"/>
        <end position="305"/>
    </location>
</feature>
<comment type="caution">
    <text evidence="3">The sequence shown here is derived from an EMBL/GenBank/DDBJ whole genome shotgun (WGS) entry which is preliminary data.</text>
</comment>
<gene>
    <name evidence="3" type="ORF">B0T25DRAFT_545809</name>
</gene>
<evidence type="ECO:0000259" key="2">
    <source>
        <dbReference type="Pfam" id="PF23305"/>
    </source>
</evidence>
<reference evidence="3" key="1">
    <citation type="journal article" date="2023" name="Mol. Phylogenet. Evol.">
        <title>Genome-scale phylogeny and comparative genomics of the fungal order Sordariales.</title>
        <authorList>
            <person name="Hensen N."/>
            <person name="Bonometti L."/>
            <person name="Westerberg I."/>
            <person name="Brannstrom I.O."/>
            <person name="Guillou S."/>
            <person name="Cros-Aarteil S."/>
            <person name="Calhoun S."/>
            <person name="Haridas S."/>
            <person name="Kuo A."/>
            <person name="Mondo S."/>
            <person name="Pangilinan J."/>
            <person name="Riley R."/>
            <person name="LaButti K."/>
            <person name="Andreopoulos B."/>
            <person name="Lipzen A."/>
            <person name="Chen C."/>
            <person name="Yan M."/>
            <person name="Daum C."/>
            <person name="Ng V."/>
            <person name="Clum A."/>
            <person name="Steindorff A."/>
            <person name="Ohm R.A."/>
            <person name="Martin F."/>
            <person name="Silar P."/>
            <person name="Natvig D.O."/>
            <person name="Lalanne C."/>
            <person name="Gautier V."/>
            <person name="Ament-Velasquez S.L."/>
            <person name="Kruys A."/>
            <person name="Hutchinson M.I."/>
            <person name="Powell A.J."/>
            <person name="Barry K."/>
            <person name="Miller A.N."/>
            <person name="Grigoriev I.V."/>
            <person name="Debuchy R."/>
            <person name="Gladieux P."/>
            <person name="Hiltunen Thoren M."/>
            <person name="Johannesson H."/>
        </authorList>
    </citation>
    <scope>NUCLEOTIDE SEQUENCE</scope>
    <source>
        <strain evidence="3">CBS 955.72</strain>
    </source>
</reference>
<name>A0AAJ0MF11_9PEZI</name>
<feature type="compositionally biased region" description="Polar residues" evidence="1">
    <location>
        <begin position="718"/>
        <end position="729"/>
    </location>
</feature>
<feature type="region of interest" description="Disordered" evidence="1">
    <location>
        <begin position="395"/>
        <end position="417"/>
    </location>
</feature>
<feature type="region of interest" description="Disordered" evidence="1">
    <location>
        <begin position="631"/>
        <end position="681"/>
    </location>
</feature>
<evidence type="ECO:0000313" key="3">
    <source>
        <dbReference type="EMBL" id="KAK3354008.1"/>
    </source>
</evidence>
<dbReference type="PANTHER" id="PTHR39463:SF1">
    <property type="entry name" value="MEDUSA"/>
    <property type="match status" value="1"/>
</dbReference>
<proteinExistence type="predicted"/>
<feature type="compositionally biased region" description="Polar residues" evidence="1">
    <location>
        <begin position="404"/>
        <end position="417"/>
    </location>
</feature>
<feature type="domain" description="DUF7082" evidence="2">
    <location>
        <begin position="449"/>
        <end position="604"/>
    </location>
</feature>
<feature type="compositionally biased region" description="Polar residues" evidence="1">
    <location>
        <begin position="669"/>
        <end position="681"/>
    </location>
</feature>
<feature type="region of interest" description="Disordered" evidence="1">
    <location>
        <begin position="717"/>
        <end position="795"/>
    </location>
</feature>
<dbReference type="GO" id="GO:0005634">
    <property type="term" value="C:nucleus"/>
    <property type="evidence" value="ECO:0007669"/>
    <property type="project" value="TreeGrafter"/>
</dbReference>
<reference evidence="3" key="2">
    <citation type="submission" date="2023-06" db="EMBL/GenBank/DDBJ databases">
        <authorList>
            <consortium name="Lawrence Berkeley National Laboratory"/>
            <person name="Haridas S."/>
            <person name="Hensen N."/>
            <person name="Bonometti L."/>
            <person name="Westerberg I."/>
            <person name="Brannstrom I.O."/>
            <person name="Guillou S."/>
            <person name="Cros-Aarteil S."/>
            <person name="Calhoun S."/>
            <person name="Kuo A."/>
            <person name="Mondo S."/>
            <person name="Pangilinan J."/>
            <person name="Riley R."/>
            <person name="Labutti K."/>
            <person name="Andreopoulos B."/>
            <person name="Lipzen A."/>
            <person name="Chen C."/>
            <person name="Yanf M."/>
            <person name="Daum C."/>
            <person name="Ng V."/>
            <person name="Clum A."/>
            <person name="Steindorff A."/>
            <person name="Ohm R."/>
            <person name="Martin F."/>
            <person name="Silar P."/>
            <person name="Natvig D."/>
            <person name="Lalanne C."/>
            <person name="Gautier V."/>
            <person name="Ament-Velasquez S.L."/>
            <person name="Kruys A."/>
            <person name="Hutchinson M.I."/>
            <person name="Powell A.J."/>
            <person name="Barry K."/>
            <person name="Miller A.N."/>
            <person name="Grigoriev I.V."/>
            <person name="Debuchy R."/>
            <person name="Gladieux P."/>
            <person name="Thoren M.H."/>
            <person name="Johannesson H."/>
        </authorList>
    </citation>
    <scope>NUCLEOTIDE SEQUENCE</scope>
    <source>
        <strain evidence="3">CBS 955.72</strain>
    </source>
</reference>
<protein>
    <recommendedName>
        <fullName evidence="2">DUF7082 domain-containing protein</fullName>
    </recommendedName>
</protein>